<protein>
    <recommendedName>
        <fullName evidence="2">non-specific serine/threonine protein kinase</fullName>
        <ecNumber evidence="2">2.7.11.1</ecNumber>
    </recommendedName>
</protein>
<reference evidence="21" key="3">
    <citation type="submission" date="2020-12" db="UniProtKB">
        <authorList>
            <consortium name="EnsemblPlants"/>
        </authorList>
    </citation>
    <scope>IDENTIFICATION</scope>
</reference>
<keyword evidence="11" id="KW-0157">Chromophore</keyword>
<evidence type="ECO:0000313" key="20">
    <source>
        <dbReference type="EMBL" id="PNR34733.1"/>
    </source>
</evidence>
<dbReference type="PROSITE" id="PS50113">
    <property type="entry name" value="PAC"/>
    <property type="match status" value="2"/>
</dbReference>
<organism evidence="20">
    <name type="scientific">Physcomitrium patens</name>
    <name type="common">Spreading-leaved earth moss</name>
    <name type="synonym">Physcomitrella patens</name>
    <dbReference type="NCBI Taxonomy" id="3218"/>
    <lineage>
        <taxon>Eukaryota</taxon>
        <taxon>Viridiplantae</taxon>
        <taxon>Streptophyta</taxon>
        <taxon>Embryophyta</taxon>
        <taxon>Bryophyta</taxon>
        <taxon>Bryophytina</taxon>
        <taxon>Bryopsida</taxon>
        <taxon>Funariidae</taxon>
        <taxon>Funariales</taxon>
        <taxon>Funariaceae</taxon>
        <taxon>Physcomitrium</taxon>
    </lineage>
</organism>
<dbReference type="CDD" id="cd00130">
    <property type="entry name" value="PAS"/>
    <property type="match status" value="2"/>
</dbReference>
<dbReference type="Gene3D" id="3.30.200.20">
    <property type="entry name" value="Phosphorylase Kinase, domain 1"/>
    <property type="match status" value="1"/>
</dbReference>
<dbReference type="InterPro" id="IPR001610">
    <property type="entry name" value="PAC"/>
</dbReference>
<dbReference type="InterPro" id="IPR035965">
    <property type="entry name" value="PAS-like_dom_sf"/>
</dbReference>
<reference evidence="20 22" key="1">
    <citation type="journal article" date="2008" name="Science">
        <title>The Physcomitrella genome reveals evolutionary insights into the conquest of land by plants.</title>
        <authorList>
            <person name="Rensing S."/>
            <person name="Lang D."/>
            <person name="Zimmer A."/>
            <person name="Terry A."/>
            <person name="Salamov A."/>
            <person name="Shapiro H."/>
            <person name="Nishiyama T."/>
            <person name="Perroud P.-F."/>
            <person name="Lindquist E."/>
            <person name="Kamisugi Y."/>
            <person name="Tanahashi T."/>
            <person name="Sakakibara K."/>
            <person name="Fujita T."/>
            <person name="Oishi K."/>
            <person name="Shin-I T."/>
            <person name="Kuroki Y."/>
            <person name="Toyoda A."/>
            <person name="Suzuki Y."/>
            <person name="Hashimoto A."/>
            <person name="Yamaguchi K."/>
            <person name="Sugano A."/>
            <person name="Kohara Y."/>
            <person name="Fujiyama A."/>
            <person name="Anterola A."/>
            <person name="Aoki S."/>
            <person name="Ashton N."/>
            <person name="Barbazuk W.B."/>
            <person name="Barker E."/>
            <person name="Bennetzen J."/>
            <person name="Bezanilla M."/>
            <person name="Blankenship R."/>
            <person name="Cho S.H."/>
            <person name="Dutcher S."/>
            <person name="Estelle M."/>
            <person name="Fawcett J.A."/>
            <person name="Gundlach H."/>
            <person name="Hanada K."/>
            <person name="Heyl A."/>
            <person name="Hicks K.A."/>
            <person name="Hugh J."/>
            <person name="Lohr M."/>
            <person name="Mayer K."/>
            <person name="Melkozernov A."/>
            <person name="Murata T."/>
            <person name="Nelson D."/>
            <person name="Pils B."/>
            <person name="Prigge M."/>
            <person name="Reiss B."/>
            <person name="Renner T."/>
            <person name="Rombauts S."/>
            <person name="Rushton P."/>
            <person name="Sanderfoot A."/>
            <person name="Schween G."/>
            <person name="Shiu S.-H."/>
            <person name="Stueber K."/>
            <person name="Theodoulou F.L."/>
            <person name="Tu H."/>
            <person name="Van de Peer Y."/>
            <person name="Verrier P.J."/>
            <person name="Waters E."/>
            <person name="Wood A."/>
            <person name="Yang L."/>
            <person name="Cove D."/>
            <person name="Cuming A."/>
            <person name="Hasebe M."/>
            <person name="Lucas S."/>
            <person name="Mishler D.B."/>
            <person name="Reski R."/>
            <person name="Grigoriev I."/>
            <person name="Quatrano R.S."/>
            <person name="Boore J.L."/>
        </authorList>
    </citation>
    <scope>NUCLEOTIDE SEQUENCE [LARGE SCALE GENOMIC DNA]</scope>
    <source>
        <strain evidence="21 22">cv. Gransden 2004</strain>
    </source>
</reference>
<dbReference type="EnsemblPlants" id="Pp3c18_1980V3.1">
    <property type="protein sequence ID" value="Pp3c18_1980V3.1"/>
    <property type="gene ID" value="Pp3c18_1980"/>
</dbReference>
<evidence type="ECO:0000256" key="7">
    <source>
        <dbReference type="ARBA" id="ARBA00022679"/>
    </source>
</evidence>
<accession>A0A2K1IZM2</accession>
<evidence type="ECO:0000256" key="8">
    <source>
        <dbReference type="ARBA" id="ARBA00022741"/>
    </source>
</evidence>
<evidence type="ECO:0000256" key="5">
    <source>
        <dbReference type="ARBA" id="ARBA00022553"/>
    </source>
</evidence>
<evidence type="ECO:0000256" key="2">
    <source>
        <dbReference type="ARBA" id="ARBA00012513"/>
    </source>
</evidence>
<dbReference type="PANTHER" id="PTHR45637">
    <property type="entry name" value="FLIPPASE KINASE 1-RELATED"/>
    <property type="match status" value="1"/>
</dbReference>
<evidence type="ECO:0000256" key="6">
    <source>
        <dbReference type="ARBA" id="ARBA00022606"/>
    </source>
</evidence>
<comment type="catalytic activity">
    <reaction evidence="13">
        <text>L-threonyl-[protein] + ATP = O-phospho-L-threonyl-[protein] + ADP + H(+)</text>
        <dbReference type="Rhea" id="RHEA:46608"/>
        <dbReference type="Rhea" id="RHEA-COMP:11060"/>
        <dbReference type="Rhea" id="RHEA-COMP:11605"/>
        <dbReference type="ChEBI" id="CHEBI:15378"/>
        <dbReference type="ChEBI" id="CHEBI:30013"/>
        <dbReference type="ChEBI" id="CHEBI:30616"/>
        <dbReference type="ChEBI" id="CHEBI:61977"/>
        <dbReference type="ChEBI" id="CHEBI:456216"/>
        <dbReference type="EC" id="2.7.11.1"/>
    </reaction>
</comment>
<dbReference type="GO" id="GO:0007010">
    <property type="term" value="P:cytoskeleton organization"/>
    <property type="evidence" value="ECO:0007669"/>
    <property type="project" value="UniProtKB-ARBA"/>
</dbReference>
<gene>
    <name evidence="20" type="ORF">PHYPA_022631</name>
</gene>
<dbReference type="PROSITE" id="PS00107">
    <property type="entry name" value="PROTEIN_KINASE_ATP"/>
    <property type="match status" value="1"/>
</dbReference>
<feature type="compositionally biased region" description="Polar residues" evidence="16">
    <location>
        <begin position="179"/>
        <end position="202"/>
    </location>
</feature>
<dbReference type="Pfam" id="PF13426">
    <property type="entry name" value="PAS_9"/>
    <property type="match status" value="2"/>
</dbReference>
<dbReference type="GO" id="GO:0005634">
    <property type="term" value="C:nucleus"/>
    <property type="evidence" value="ECO:0000318"/>
    <property type="project" value="GO_Central"/>
</dbReference>
<dbReference type="NCBIfam" id="TIGR00229">
    <property type="entry name" value="sensory_box"/>
    <property type="match status" value="2"/>
</dbReference>
<feature type="domain" description="Protein kinase" evidence="17">
    <location>
        <begin position="622"/>
        <end position="897"/>
    </location>
</feature>
<dbReference type="GO" id="GO:0005886">
    <property type="term" value="C:plasma membrane"/>
    <property type="evidence" value="ECO:0000318"/>
    <property type="project" value="GO_Central"/>
</dbReference>
<evidence type="ECO:0000256" key="14">
    <source>
        <dbReference type="ARBA" id="ARBA00048679"/>
    </source>
</evidence>
<comment type="catalytic activity">
    <reaction evidence="14">
        <text>L-seryl-[protein] + ATP = O-phospho-L-seryl-[protein] + ADP + H(+)</text>
        <dbReference type="Rhea" id="RHEA:17989"/>
        <dbReference type="Rhea" id="RHEA-COMP:9863"/>
        <dbReference type="Rhea" id="RHEA-COMP:11604"/>
        <dbReference type="ChEBI" id="CHEBI:15378"/>
        <dbReference type="ChEBI" id="CHEBI:29999"/>
        <dbReference type="ChEBI" id="CHEBI:30616"/>
        <dbReference type="ChEBI" id="CHEBI:83421"/>
        <dbReference type="ChEBI" id="CHEBI:456216"/>
        <dbReference type="EC" id="2.7.11.1"/>
    </reaction>
</comment>
<evidence type="ECO:0000256" key="11">
    <source>
        <dbReference type="ARBA" id="ARBA00022991"/>
    </source>
</evidence>
<evidence type="ECO:0000256" key="3">
    <source>
        <dbReference type="ARBA" id="ARBA00022527"/>
    </source>
</evidence>
<evidence type="ECO:0000313" key="22">
    <source>
        <dbReference type="Proteomes" id="UP000006727"/>
    </source>
</evidence>
<dbReference type="AlphaFoldDB" id="A0A2K1IZM2"/>
<feature type="binding site" evidence="15">
    <location>
        <position position="651"/>
    </location>
    <ligand>
        <name>ATP</name>
        <dbReference type="ChEBI" id="CHEBI:30616"/>
    </ligand>
</feature>
<dbReference type="GO" id="GO:0009881">
    <property type="term" value="F:photoreceptor activity"/>
    <property type="evidence" value="ECO:0007669"/>
    <property type="project" value="UniProtKB-KW"/>
</dbReference>
<evidence type="ECO:0000259" key="18">
    <source>
        <dbReference type="PROSITE" id="PS50112"/>
    </source>
</evidence>
<evidence type="ECO:0000256" key="13">
    <source>
        <dbReference type="ARBA" id="ARBA00047899"/>
    </source>
</evidence>
<reference evidence="20 22" key="2">
    <citation type="journal article" date="2018" name="Plant J.">
        <title>The Physcomitrella patens chromosome-scale assembly reveals moss genome structure and evolution.</title>
        <authorList>
            <person name="Lang D."/>
            <person name="Ullrich K.K."/>
            <person name="Murat F."/>
            <person name="Fuchs J."/>
            <person name="Jenkins J."/>
            <person name="Haas F.B."/>
            <person name="Piednoel M."/>
            <person name="Gundlach H."/>
            <person name="Van Bel M."/>
            <person name="Meyberg R."/>
            <person name="Vives C."/>
            <person name="Morata J."/>
            <person name="Symeonidi A."/>
            <person name="Hiss M."/>
            <person name="Muchero W."/>
            <person name="Kamisugi Y."/>
            <person name="Saleh O."/>
            <person name="Blanc G."/>
            <person name="Decker E.L."/>
            <person name="van Gessel N."/>
            <person name="Grimwood J."/>
            <person name="Hayes R.D."/>
            <person name="Graham S.W."/>
            <person name="Gunter L.E."/>
            <person name="McDaniel S.F."/>
            <person name="Hoernstein S.N.W."/>
            <person name="Larsson A."/>
            <person name="Li F.W."/>
            <person name="Perroud P.F."/>
            <person name="Phillips J."/>
            <person name="Ranjan P."/>
            <person name="Rokshar D.S."/>
            <person name="Rothfels C.J."/>
            <person name="Schneider L."/>
            <person name="Shu S."/>
            <person name="Stevenson D.W."/>
            <person name="Thummler F."/>
            <person name="Tillich M."/>
            <person name="Villarreal Aguilar J.C."/>
            <person name="Widiez T."/>
            <person name="Wong G.K."/>
            <person name="Wymore A."/>
            <person name="Zhang Y."/>
            <person name="Zimmer A.D."/>
            <person name="Quatrano R.S."/>
            <person name="Mayer K.F.X."/>
            <person name="Goodstein D."/>
            <person name="Casacuberta J.M."/>
            <person name="Vandepoele K."/>
            <person name="Reski R."/>
            <person name="Cuming A.C."/>
            <person name="Tuskan G.A."/>
            <person name="Maumus F."/>
            <person name="Salse J."/>
            <person name="Schmutz J."/>
            <person name="Rensing S.A."/>
        </authorList>
    </citation>
    <scope>NUCLEOTIDE SEQUENCE [LARGE SCALE GENOMIC DNA]</scope>
    <source>
        <strain evidence="21 22">cv. Gransden 2004</strain>
    </source>
</reference>
<keyword evidence="5" id="KW-0597">Phosphoprotein</keyword>
<dbReference type="InterPro" id="IPR011009">
    <property type="entry name" value="Kinase-like_dom_sf"/>
</dbReference>
<dbReference type="Gene3D" id="1.10.510.10">
    <property type="entry name" value="Transferase(Phosphotransferase) domain 1"/>
    <property type="match status" value="1"/>
</dbReference>
<sequence>MHKKYQGCSPFTTSPVQHLLLFHASLLSLRSIHRLDPHQRSTKERECRAWNLFVTRMSSLEPSTTFSALQMYSCDRKPLIKQNRVSLEVFGGTPILMQAGLYGGPAFPDQDAPPGGSTNLLQSVYESSGHWAGVDTNSQWPFERKVTSTVPSLAQSFRKLAEAEKYLLERKLETGGVESKQNSPRSSSCKIKTSRGNQQASERNLMKVEKESSLSQEFMAERVAEWRPASSEEYQTSKYVLHSRTGQNPITEVSDVMPERVTKGLLEALTSFKQTFVITDAMRLDHPIVFASRGFFTMTGYSPEEVIGQNCRFLQGPDTDPKEVEKIRHGLKAGKPFCGRLLNYRKNRTPFWNILTITPIKDENDRVIKCIGMQVEMSKYTEGVKSVARCPNGLPESLIRYDGVVMLGHEQPETQDVLNRMLGMRRGIDLATTIERIDRNFVITDPRLPDNPIIFASDDFLELTEYSREEILGHNCRFLQGRDKDQNTVQQIRDSIRENRDITVQLLNYTKSGKPFWNLFHLQAMRDQKGELQYFIGVQLDSSLYVDGATHCLSEKTERMQETARSIDVAVRELPDGNTTPDDLWANHSNLVNPKPHTGGTPACNALFKVRNSGQKLGLKHFKPLKPLGCGDTGSVHLVELRGTGYVFAMKAIDKMAMLDRNKVHRVRTERQILNLVDHPFLPTLYASFQTMTHVYLITDFCSGGELFVVLETQPDKHFREDSARFYTAEVVLALEYLHCIGVVYRGLKPENILVTASGHVQLTDFDLSLISSPQVEMITHVDLKKKCKKSKEVPPPLIFAQPVMKSNSFMGTEDYIVPEIISGHGSAVDWWALGILLYEMLFGCTPFKEQDRQTTFDNILEKELVFPSNIHRLGSRRGASDIKNHPFFQDINWPLIRNMVLTSSDKKRSFMVQLTTWKMARC</sequence>
<dbReference type="FunFam" id="1.10.510.10:FF:000024">
    <property type="entry name" value="Probable serine/threonine-protein kinase cot-1"/>
    <property type="match status" value="1"/>
</dbReference>
<dbReference type="Gramene" id="Pp3c18_1980V3.1">
    <property type="protein sequence ID" value="Pp3c18_1980V3.1"/>
    <property type="gene ID" value="Pp3c18_1980"/>
</dbReference>
<evidence type="ECO:0000256" key="1">
    <source>
        <dbReference type="ARBA" id="ARBA00001917"/>
    </source>
</evidence>
<keyword evidence="9" id="KW-0418">Kinase</keyword>
<dbReference type="SUPFAM" id="SSF55785">
    <property type="entry name" value="PYP-like sensor domain (PAS domain)"/>
    <property type="match status" value="2"/>
</dbReference>
<feature type="domain" description="PAC" evidence="19">
    <location>
        <begin position="335"/>
        <end position="389"/>
    </location>
</feature>
<evidence type="ECO:0000259" key="17">
    <source>
        <dbReference type="PROSITE" id="PS50011"/>
    </source>
</evidence>
<keyword evidence="7" id="KW-0808">Transferase</keyword>
<dbReference type="GO" id="GO:0035556">
    <property type="term" value="P:intracellular signal transduction"/>
    <property type="evidence" value="ECO:0007669"/>
    <property type="project" value="UniProtKB-ARBA"/>
</dbReference>
<dbReference type="Proteomes" id="UP000006727">
    <property type="component" value="Chromosome 18"/>
</dbReference>
<dbReference type="GO" id="GO:0005737">
    <property type="term" value="C:cytoplasm"/>
    <property type="evidence" value="ECO:0000318"/>
    <property type="project" value="GO_Central"/>
</dbReference>
<comment type="cofactor">
    <cofactor evidence="1">
        <name>FMN</name>
        <dbReference type="ChEBI" id="CHEBI:58210"/>
    </cofactor>
</comment>
<keyword evidence="6" id="KW-0716">Sensory transduction</keyword>
<dbReference type="PROSITE" id="PS50011">
    <property type="entry name" value="PROTEIN_KINASE_DOM"/>
    <property type="match status" value="1"/>
</dbReference>
<feature type="domain" description="PAS" evidence="18">
    <location>
        <begin position="261"/>
        <end position="334"/>
    </location>
</feature>
<name>A0A2K1IZM2_PHYPA</name>
<dbReference type="PROSITE" id="PS50112">
    <property type="entry name" value="PAS"/>
    <property type="match status" value="1"/>
</dbReference>
<dbReference type="InterPro" id="IPR017441">
    <property type="entry name" value="Protein_kinase_ATP_BS"/>
</dbReference>
<dbReference type="OMA" id="VEMITHV"/>
<dbReference type="SMART" id="SM00091">
    <property type="entry name" value="PAS"/>
    <property type="match status" value="2"/>
</dbReference>
<dbReference type="GO" id="GO:0004674">
    <property type="term" value="F:protein serine/threonine kinase activity"/>
    <property type="evidence" value="ECO:0000318"/>
    <property type="project" value="GO_Central"/>
</dbReference>
<keyword evidence="12" id="KW-0675">Receptor</keyword>
<evidence type="ECO:0000256" key="4">
    <source>
        <dbReference type="ARBA" id="ARBA00022543"/>
    </source>
</evidence>
<evidence type="ECO:0000256" key="9">
    <source>
        <dbReference type="ARBA" id="ARBA00022777"/>
    </source>
</evidence>
<dbReference type="Gene3D" id="3.30.450.20">
    <property type="entry name" value="PAS domain"/>
    <property type="match status" value="2"/>
</dbReference>
<dbReference type="InterPro" id="IPR000700">
    <property type="entry name" value="PAS-assoc_C"/>
</dbReference>
<dbReference type="EC" id="2.7.11.1" evidence="2"/>
<keyword evidence="22" id="KW-1185">Reference proteome</keyword>
<keyword evidence="8 15" id="KW-0547">Nucleotide-binding</keyword>
<dbReference type="InterPro" id="IPR000719">
    <property type="entry name" value="Prot_kinase_dom"/>
</dbReference>
<dbReference type="Pfam" id="PF00069">
    <property type="entry name" value="Pkinase"/>
    <property type="match status" value="1"/>
</dbReference>
<dbReference type="GO" id="GO:0005524">
    <property type="term" value="F:ATP binding"/>
    <property type="evidence" value="ECO:0007669"/>
    <property type="project" value="UniProtKB-UniRule"/>
</dbReference>
<dbReference type="InterPro" id="IPR000014">
    <property type="entry name" value="PAS"/>
</dbReference>
<evidence type="ECO:0000256" key="15">
    <source>
        <dbReference type="PROSITE-ProRule" id="PRU10141"/>
    </source>
</evidence>
<evidence type="ECO:0000313" key="21">
    <source>
        <dbReference type="EnsemblPlants" id="Pp3c18_1980V3.1"/>
    </source>
</evidence>
<dbReference type="InParanoid" id="A0A2K1IZM2"/>
<evidence type="ECO:0000256" key="12">
    <source>
        <dbReference type="ARBA" id="ARBA00023170"/>
    </source>
</evidence>
<keyword evidence="3" id="KW-0723">Serine/threonine-protein kinase</keyword>
<evidence type="ECO:0000256" key="10">
    <source>
        <dbReference type="ARBA" id="ARBA00022840"/>
    </source>
</evidence>
<keyword evidence="4" id="KW-0600">Photoreceptor protein</keyword>
<dbReference type="SUPFAM" id="SSF56112">
    <property type="entry name" value="Protein kinase-like (PK-like)"/>
    <property type="match status" value="1"/>
</dbReference>
<dbReference type="SMART" id="SM00086">
    <property type="entry name" value="PAC"/>
    <property type="match status" value="2"/>
</dbReference>
<dbReference type="FunCoup" id="A0A2K1IZM2">
    <property type="interactions" value="1173"/>
</dbReference>
<dbReference type="FunFam" id="3.30.450.20:FF:000135">
    <property type="entry name" value="Ptaureo1a lov2 domain"/>
    <property type="match status" value="1"/>
</dbReference>
<evidence type="ECO:0000256" key="16">
    <source>
        <dbReference type="SAM" id="MobiDB-lite"/>
    </source>
</evidence>
<dbReference type="PaxDb" id="3218-PP1S17_314V6.1"/>
<keyword evidence="10 15" id="KW-0067">ATP-binding</keyword>
<dbReference type="CDD" id="cd05574">
    <property type="entry name" value="STKc_phototropin_like"/>
    <property type="match status" value="1"/>
</dbReference>
<feature type="domain" description="PAC" evidence="19">
    <location>
        <begin position="500"/>
        <end position="554"/>
    </location>
</feature>
<evidence type="ECO:0000259" key="19">
    <source>
        <dbReference type="PROSITE" id="PS50113"/>
    </source>
</evidence>
<dbReference type="EMBL" id="ABEU02000018">
    <property type="protein sequence ID" value="PNR34733.1"/>
    <property type="molecule type" value="Genomic_DNA"/>
</dbReference>
<dbReference type="GO" id="GO:0009637">
    <property type="term" value="P:response to blue light"/>
    <property type="evidence" value="ECO:0007669"/>
    <property type="project" value="UniProtKB-ARBA"/>
</dbReference>
<proteinExistence type="predicted"/>
<feature type="region of interest" description="Disordered" evidence="16">
    <location>
        <begin position="175"/>
        <end position="208"/>
    </location>
</feature>